<comment type="caution">
    <text evidence="1">The sequence shown here is derived from an EMBL/GenBank/DDBJ whole genome shotgun (WGS) entry which is preliminary data.</text>
</comment>
<dbReference type="EMBL" id="JARJCN010000016">
    <property type="protein sequence ID" value="KAJ7093429.1"/>
    <property type="molecule type" value="Genomic_DNA"/>
</dbReference>
<protein>
    <submittedName>
        <fullName evidence="1">Uncharacterized protein</fullName>
    </submittedName>
</protein>
<sequence length="148" mass="17253">MTPAYAFTDYKSQGQTLEYVLINLEKPPTHKLTPFSTYMALSRSRGRDRIRLLRGLETSQFTTHPSEDLREIETRGCHWAGRVNSGDKTYLIPHFCMYHWQLARIKMLGRRLINRQRCPSTWVLGAIENGSRTIWHYLRLADDKIVAG</sequence>
<accession>A0AAD6UC81</accession>
<dbReference type="Proteomes" id="UP001222325">
    <property type="component" value="Unassembled WGS sequence"/>
</dbReference>
<evidence type="ECO:0000313" key="2">
    <source>
        <dbReference type="Proteomes" id="UP001222325"/>
    </source>
</evidence>
<evidence type="ECO:0000313" key="1">
    <source>
        <dbReference type="EMBL" id="KAJ7093429.1"/>
    </source>
</evidence>
<dbReference type="AlphaFoldDB" id="A0AAD6UC81"/>
<reference evidence="1" key="1">
    <citation type="submission" date="2023-03" db="EMBL/GenBank/DDBJ databases">
        <title>Massive genome expansion in bonnet fungi (Mycena s.s.) driven by repeated elements and novel gene families across ecological guilds.</title>
        <authorList>
            <consortium name="Lawrence Berkeley National Laboratory"/>
            <person name="Harder C.B."/>
            <person name="Miyauchi S."/>
            <person name="Viragh M."/>
            <person name="Kuo A."/>
            <person name="Thoen E."/>
            <person name="Andreopoulos B."/>
            <person name="Lu D."/>
            <person name="Skrede I."/>
            <person name="Drula E."/>
            <person name="Henrissat B."/>
            <person name="Morin E."/>
            <person name="Kohler A."/>
            <person name="Barry K."/>
            <person name="LaButti K."/>
            <person name="Morin E."/>
            <person name="Salamov A."/>
            <person name="Lipzen A."/>
            <person name="Mereny Z."/>
            <person name="Hegedus B."/>
            <person name="Baldrian P."/>
            <person name="Stursova M."/>
            <person name="Weitz H."/>
            <person name="Taylor A."/>
            <person name="Grigoriev I.V."/>
            <person name="Nagy L.G."/>
            <person name="Martin F."/>
            <person name="Kauserud H."/>
        </authorList>
    </citation>
    <scope>NUCLEOTIDE SEQUENCE</scope>
    <source>
        <strain evidence="1">CBHHK173m</strain>
    </source>
</reference>
<organism evidence="1 2">
    <name type="scientific">Mycena belliarum</name>
    <dbReference type="NCBI Taxonomy" id="1033014"/>
    <lineage>
        <taxon>Eukaryota</taxon>
        <taxon>Fungi</taxon>
        <taxon>Dikarya</taxon>
        <taxon>Basidiomycota</taxon>
        <taxon>Agaricomycotina</taxon>
        <taxon>Agaricomycetes</taxon>
        <taxon>Agaricomycetidae</taxon>
        <taxon>Agaricales</taxon>
        <taxon>Marasmiineae</taxon>
        <taxon>Mycenaceae</taxon>
        <taxon>Mycena</taxon>
    </lineage>
</organism>
<name>A0AAD6UC81_9AGAR</name>
<gene>
    <name evidence="1" type="ORF">B0H15DRAFT_776708</name>
</gene>
<keyword evidence="2" id="KW-1185">Reference proteome</keyword>
<proteinExistence type="predicted"/>